<gene>
    <name evidence="1" type="primary">FMP33_1</name>
    <name evidence="1" type="ORF">GRS66_002635</name>
</gene>
<reference evidence="1 2" key="1">
    <citation type="journal article" date="2019" name="BMC Genomics">
        <title>Chromosome level assembly and comparative genome analysis confirm lager-brewing yeasts originated from a single hybridization.</title>
        <authorList>
            <person name="Salazar A.N."/>
            <person name="Gorter de Vries A.R."/>
            <person name="van den Broek M."/>
            <person name="Brouwers N."/>
            <person name="de la Torre Cortes P."/>
            <person name="Kuijpers N.G.A."/>
            <person name="Daran J.G."/>
            <person name="Abeel T."/>
        </authorList>
    </citation>
    <scope>NUCLEOTIDE SEQUENCE [LARGE SCALE GENOMIC DNA]</scope>
    <source>
        <strain evidence="1 2">CBS 1483</strain>
    </source>
</reference>
<name>A0A6C1DTF1_SACPS</name>
<organism evidence="1 2">
    <name type="scientific">Saccharomyces pastorianus</name>
    <name type="common">Lager yeast</name>
    <name type="synonym">Saccharomyces cerevisiae x Saccharomyces eubayanus</name>
    <dbReference type="NCBI Taxonomy" id="27292"/>
    <lineage>
        <taxon>Eukaryota</taxon>
        <taxon>Fungi</taxon>
        <taxon>Dikarya</taxon>
        <taxon>Ascomycota</taxon>
        <taxon>Saccharomycotina</taxon>
        <taxon>Saccharomycetes</taxon>
        <taxon>Saccharomycetales</taxon>
        <taxon>Saccharomycetaceae</taxon>
        <taxon>Saccharomyces</taxon>
    </lineage>
</organism>
<accession>A0A6C1DTF1</accession>
<dbReference type="OrthoDB" id="4053693at2759"/>
<evidence type="ECO:0000313" key="2">
    <source>
        <dbReference type="Proteomes" id="UP000501346"/>
    </source>
</evidence>
<protein>
    <submittedName>
        <fullName evidence="1">Mitochondrial membrane protein fmp33</fullName>
    </submittedName>
</protein>
<dbReference type="Proteomes" id="UP000501346">
    <property type="component" value="Chromosome ScX-SeX"/>
</dbReference>
<dbReference type="AlphaFoldDB" id="A0A6C1DTF1"/>
<evidence type="ECO:0000313" key="1">
    <source>
        <dbReference type="EMBL" id="QID80318.1"/>
    </source>
</evidence>
<dbReference type="EMBL" id="CP048991">
    <property type="protein sequence ID" value="QID80318.1"/>
    <property type="molecule type" value="Genomic_DNA"/>
</dbReference>
<keyword evidence="2" id="KW-1185">Reference proteome</keyword>
<sequence length="180" mass="20185">MLYTRLLRHNSQFTKFSGTSPNLGSKPLFSKGNLYTSLLVTTLYGTGLACLYLESNSLNKSKEQEDPHAIAEDDIVNIVHDAPNRIFKPALDTYQEKELDLQKSDLHKVLHSLTYSDVSQFSIVWGFLIQLSSLIGNSTLGKKSILYKGSVVSVLGFPPLIYMALKLRMKQLEKAGVRFE</sequence>
<proteinExistence type="predicted"/>